<name>A0A250G279_9FLAO</name>
<accession>A0A250G279</accession>
<dbReference type="Gene3D" id="3.10.20.480">
    <property type="entry name" value="Antirestriction protein ArdA, domain 1"/>
    <property type="match status" value="1"/>
</dbReference>
<proteinExistence type="predicted"/>
<dbReference type="OrthoDB" id="944647at2"/>
<dbReference type="KEGG" id="csto:CGC58_11750"/>
<protein>
    <submittedName>
        <fullName evidence="1">Antirestriction protein</fullName>
    </submittedName>
</protein>
<dbReference type="Pfam" id="PF07275">
    <property type="entry name" value="ArdA"/>
    <property type="match status" value="1"/>
</dbReference>
<reference evidence="2" key="1">
    <citation type="submission" date="2017-06" db="EMBL/GenBank/DDBJ databases">
        <title>Capnocytophaga spp. assemblies.</title>
        <authorList>
            <person name="Gulvik C.A."/>
        </authorList>
    </citation>
    <scope>NUCLEOTIDE SEQUENCE [LARGE SCALE GENOMIC DNA]</scope>
    <source>
        <strain evidence="2">H2177</strain>
    </source>
</reference>
<dbReference type="InterPro" id="IPR041895">
    <property type="entry name" value="ArdA_dom1"/>
</dbReference>
<dbReference type="AlphaFoldDB" id="A0A250G279"/>
<dbReference type="Gene3D" id="1.10.10.1190">
    <property type="entry name" value="Antirestriction protein ArdA, domain 3"/>
    <property type="match status" value="1"/>
</dbReference>
<evidence type="ECO:0000313" key="2">
    <source>
        <dbReference type="Proteomes" id="UP000217348"/>
    </source>
</evidence>
<gene>
    <name evidence="1" type="ORF">CGC58_11750</name>
</gene>
<dbReference type="RefSeq" id="WP_095896888.1">
    <property type="nucleotide sequence ID" value="NZ_CP022387.1"/>
</dbReference>
<evidence type="ECO:0000313" key="1">
    <source>
        <dbReference type="EMBL" id="ATA90346.1"/>
    </source>
</evidence>
<dbReference type="EMBL" id="CP022387">
    <property type="protein sequence ID" value="ATA90346.1"/>
    <property type="molecule type" value="Genomic_DNA"/>
</dbReference>
<organism evidence="1 2">
    <name type="scientific">Capnocytophaga stomatis</name>
    <dbReference type="NCBI Taxonomy" id="1848904"/>
    <lineage>
        <taxon>Bacteria</taxon>
        <taxon>Pseudomonadati</taxon>
        <taxon>Bacteroidota</taxon>
        <taxon>Flavobacteriia</taxon>
        <taxon>Flavobacteriales</taxon>
        <taxon>Flavobacteriaceae</taxon>
        <taxon>Capnocytophaga</taxon>
    </lineage>
</organism>
<dbReference type="InterPro" id="IPR041893">
    <property type="entry name" value="ArdA_dom3"/>
</dbReference>
<dbReference type="Proteomes" id="UP000217348">
    <property type="component" value="Chromosome"/>
</dbReference>
<dbReference type="InterPro" id="IPR009899">
    <property type="entry name" value="ArdA"/>
</dbReference>
<sequence>MNYILNEIRIYVGTYKKYNEGNLFGKWFTLSNYDDIEAFYADCKRLHQDEEDPELMFQDWKCPPIFDGFIGECHLDKSIFEMALLLEEMSDDDIEIVQNYIYLTGIPLNEQTIEKAQERYIGYFSTETDFAEYYAEQTGLLQNIPDEVAMYFDYEAYARDLDFMEHNNHYFYNY</sequence>